<keyword evidence="2" id="KW-1185">Reference proteome</keyword>
<gene>
    <name evidence="1" type="ORF">DSM104329_01961</name>
</gene>
<evidence type="ECO:0000313" key="2">
    <source>
        <dbReference type="Proteomes" id="UP001162834"/>
    </source>
</evidence>
<sequence>MTRAQWQSPVSVAVAATSRPLYVEEVTSLEDAALPHEAKILSAALEVCGA</sequence>
<dbReference type="KEGG" id="sbae:DSM104329_01961"/>
<accession>A0A9E6XW79</accession>
<proteinExistence type="predicted"/>
<dbReference type="AlphaFoldDB" id="A0A9E6XW79"/>
<evidence type="ECO:0000313" key="1">
    <source>
        <dbReference type="EMBL" id="UGS35568.1"/>
    </source>
</evidence>
<reference evidence="1" key="1">
    <citation type="journal article" date="2022" name="Int. J. Syst. Evol. Microbiol.">
        <title>Pseudomonas aegrilactucae sp. nov. and Pseudomonas morbosilactucae sp. nov., pathogens causing bacterial rot of lettuce in Japan.</title>
        <authorList>
            <person name="Sawada H."/>
            <person name="Fujikawa T."/>
            <person name="Satou M."/>
        </authorList>
    </citation>
    <scope>NUCLEOTIDE SEQUENCE</scope>
    <source>
        <strain evidence="1">0166_1</strain>
    </source>
</reference>
<protein>
    <submittedName>
        <fullName evidence="1">Uncharacterized protein</fullName>
    </submittedName>
</protein>
<organism evidence="1 2">
    <name type="scientific">Capillimicrobium parvum</name>
    <dbReference type="NCBI Taxonomy" id="2884022"/>
    <lineage>
        <taxon>Bacteria</taxon>
        <taxon>Bacillati</taxon>
        <taxon>Actinomycetota</taxon>
        <taxon>Thermoleophilia</taxon>
        <taxon>Solirubrobacterales</taxon>
        <taxon>Capillimicrobiaceae</taxon>
        <taxon>Capillimicrobium</taxon>
    </lineage>
</organism>
<dbReference type="RefSeq" id="WP_259315251.1">
    <property type="nucleotide sequence ID" value="NZ_CP087164.1"/>
</dbReference>
<dbReference type="EMBL" id="CP087164">
    <property type="protein sequence ID" value="UGS35568.1"/>
    <property type="molecule type" value="Genomic_DNA"/>
</dbReference>
<name>A0A9E6XW79_9ACTN</name>
<dbReference type="Proteomes" id="UP001162834">
    <property type="component" value="Chromosome"/>
</dbReference>